<evidence type="ECO:0000259" key="1">
    <source>
        <dbReference type="Pfam" id="PF13086"/>
    </source>
</evidence>
<evidence type="ECO:0000313" key="4">
    <source>
        <dbReference type="EMBL" id="NMO01250.1"/>
    </source>
</evidence>
<dbReference type="Pfam" id="PF13195">
    <property type="entry name" value="DUF4011"/>
    <property type="match status" value="1"/>
</dbReference>
<name>A0A848KS42_9ACTN</name>
<dbReference type="SUPFAM" id="SSF52540">
    <property type="entry name" value="P-loop containing nucleoside triphosphate hydrolases"/>
    <property type="match status" value="1"/>
</dbReference>
<dbReference type="InterPro" id="IPR045055">
    <property type="entry name" value="DNA2/NAM7-like"/>
</dbReference>
<gene>
    <name evidence="4" type="ORF">HH308_08480</name>
</gene>
<dbReference type="InterPro" id="IPR041679">
    <property type="entry name" value="DNA2/NAM7-like_C"/>
</dbReference>
<feature type="domain" description="DNA2/NAM7 helicase helicase" evidence="1">
    <location>
        <begin position="666"/>
        <end position="765"/>
    </location>
</feature>
<dbReference type="EMBL" id="JABBNB010000007">
    <property type="protein sequence ID" value="NMO01250.1"/>
    <property type="molecule type" value="Genomic_DNA"/>
</dbReference>
<accession>A0A848KS42</accession>
<dbReference type="Gene3D" id="3.40.50.300">
    <property type="entry name" value="P-loop containing nucleotide triphosphate hydrolases"/>
    <property type="match status" value="3"/>
</dbReference>
<dbReference type="Proteomes" id="UP000550729">
    <property type="component" value="Unassembled WGS sequence"/>
</dbReference>
<dbReference type="InterPro" id="IPR049468">
    <property type="entry name" value="Restrct_endonuc-II-like_dom"/>
</dbReference>
<dbReference type="Pfam" id="PF13086">
    <property type="entry name" value="AAA_11"/>
    <property type="match status" value="2"/>
</dbReference>
<dbReference type="InterPro" id="IPR025103">
    <property type="entry name" value="DUF4011"/>
</dbReference>
<dbReference type="PANTHER" id="PTHR10887:SF530">
    <property type="entry name" value="SUPERFAMILY I DNA HELICASES"/>
    <property type="match status" value="1"/>
</dbReference>
<dbReference type="RefSeq" id="WP_170193758.1">
    <property type="nucleotide sequence ID" value="NZ_JABBNB010000007.1"/>
</dbReference>
<dbReference type="Gene3D" id="3.10.620.30">
    <property type="match status" value="1"/>
</dbReference>
<proteinExistence type="predicted"/>
<feature type="domain" description="DNA2/NAM7 helicase helicase" evidence="1">
    <location>
        <begin position="1299"/>
        <end position="1339"/>
    </location>
</feature>
<sequence>MNYVLSHNSVPIIQRVEITNIGEGPKTDVIVRAALLGLETDDDDAPEWTQTVTALRSGESVGWELIRDVNPERAHLRRLTEAYDATLEFSLAAGLDTTPGIFDVPVRLLAHNEWIYTPACVESLASFVQPNSEAIRAVLDAASTILGEQTGDPALQGYQEGPVRAGKIAAAVYSALSARGLRYSNPPASFETTGQKVRTADEVLSERFGTCIDLAVLYAGTLEAVGLHPQIWIVEGHAFVGFWRDEIVSPTAVISDPNQMDNLAKSGNVVLSEAKFYSPSTAPTFAAAVAEARQHLSYHDRLRCVIDIAAARRARITPIPTSADADRSETVTANVCTATLSASPVADLTLPAELADERDGDQVLDTTDTAPGRVKRWKRSLLDLSTRNRLLNLRTSREVVYLTLPDRALAKAADCVHSGKRFTLRASDDLGNLQQLSGIRSAAELPVDEITTVFDQRREVFAALSESNYASTLKNLQRTARMLLEETGSANLYLTLGSLVHETKSGARAQAPLFLLPVRIAGGEGNSSFTVTRNTTETAEPNFCLTEWLRVAHNNVIIDALSSPPIDDNRGLDLPSALTRIRADLAQFGLPFRVEETAAIAICKFGTFGMWQDLQVHWNVLEQSPLVHHLTYRPGETFIDPHAENDDSLQTIPVDETAHALPSVYDGSQLRAVELSAQGRTFVLEGPPGTGKSQTITNLIARNLDAGRTVLFVAEKQAALDVVRTRLDKIGLRPFLLDLHGAGQRGENVRAQLKDSLEFQAQYNEKRFEAELARWRSKHRALDLYPGKIHDRNAVGDSLWSATDTVTASPGQKYVNLPTRFVSTATPEQVNKIRDGVVEFSRLAIPADIRHDNPWVLASSIVDDDVLVNSVRHASTALVRAQSDSIAARILSSLPTPGDALTLVSRARTEADTFHLTSSDLEEFTDARWTQRMANANRQLADFQTQSHLLAATFHGDFLNAGDPAALAETVRAAPHGLFGKRKRIEQAQSELRRALRPGVELALEDAIPLLDQIPGFRSSHAEVKGNFSTVLGPLLPVGWEPLSPSAHDEIEGVRQHISTTLQFAGDHAQIWHTLRSLDRVSASTLDTITGAVRAWNALLAATGADSTTLSRWQAGQGWFASWAHYQPKWQADLDDRGPNVARRFLALNAALAPLRAYGLDDFANALLSGEVPHTEAEVRFLSGVAQASIAERTRVGGLSDFATALQDGEVSDFVNSAQAMRTELAHSLPARLAVQRQFDPDRLTGSYGKLRGALDGKRKVASVRRLMQDYGREIVSAAPCFLVSPASLAQFVPPGSVTFDLVVFDEASQVTVAQAIGALGRANSAVIVGDSKQMPPTSIGIANSDISDDAEDDGDTSGAVPEDLESILSESVESGIPRLWLSWHYRSQDESLIAFSNDKYYESKLATLPSPGQTADTGVELRRVHGHFNREDRTHEFRTNRVEAEGIVTEIRRLVNSEVPQRSIGVVTFNRQQQDLVLNLLEESGDPTIIALLQPEATDGLFVKNLENVQGDERDVILFSTAFSKPPNGDQLPLNFGPLTRAGGERRLNVAVTRARRKVLVFSSFDPTDIDLSRTRSIGMAHLRRYLETADSRTPTITTPDTKLSGSLQSDIADALRAKGFEVRVNYGMSEFVVDIAVRAQTSDDWQIAVMLDGPQWRKRPTVTDRDVMPSLLESIMHWPEVIRVWLPDWLQHRADVTSRIAAAVERAEFDRIAAGLEAAGVTASPDTTNTGDPLPKDSMLSEPIRSVTTAPQTRIDYVKRVKPIETPSLVVDGAREAEPTGSALPAPVREPIVMHDNTPVAMPYQLSPRDALGVRDELDNQHSRALRDKISRGIVETIEAEGPVEHDRLCKIVVRRFGWDKTTAPRRAFVAKLIPAGRVYRDESLGDFVWPDSLDPASWRAFRQSRSKERPLNEICAEEIINALCFAAAQRDCDIEQLTRDTLMLFGQGRLTETAGSRVGACIDRAVGQGRMSLVSERYRVVD</sequence>
<feature type="domain" description="Restriction endonuclease type II-like" evidence="3">
    <location>
        <begin position="1611"/>
        <end position="1705"/>
    </location>
</feature>
<dbReference type="InterPro" id="IPR027417">
    <property type="entry name" value="P-loop_NTPase"/>
</dbReference>
<dbReference type="InterPro" id="IPR041677">
    <property type="entry name" value="DNA2/NAM7_AAA_11"/>
</dbReference>
<evidence type="ECO:0000313" key="5">
    <source>
        <dbReference type="Proteomes" id="UP000550729"/>
    </source>
</evidence>
<evidence type="ECO:0000259" key="2">
    <source>
        <dbReference type="Pfam" id="PF13087"/>
    </source>
</evidence>
<dbReference type="InterPro" id="IPR047187">
    <property type="entry name" value="SF1_C_Upf1"/>
</dbReference>
<organism evidence="4 5">
    <name type="scientific">Gordonia asplenii</name>
    <dbReference type="NCBI Taxonomy" id="2725283"/>
    <lineage>
        <taxon>Bacteria</taxon>
        <taxon>Bacillati</taxon>
        <taxon>Actinomycetota</taxon>
        <taxon>Actinomycetes</taxon>
        <taxon>Mycobacteriales</taxon>
        <taxon>Gordoniaceae</taxon>
        <taxon>Gordonia</taxon>
    </lineage>
</organism>
<comment type="caution">
    <text evidence="4">The sequence shown here is derived from an EMBL/GenBank/DDBJ whole genome shotgun (WGS) entry which is preliminary data.</text>
</comment>
<dbReference type="CDD" id="cd18808">
    <property type="entry name" value="SF1_C_Upf1"/>
    <property type="match status" value="1"/>
</dbReference>
<evidence type="ECO:0000259" key="3">
    <source>
        <dbReference type="Pfam" id="PF18741"/>
    </source>
</evidence>
<keyword evidence="5" id="KW-1185">Reference proteome</keyword>
<dbReference type="Pfam" id="PF18741">
    <property type="entry name" value="MTES_1575"/>
    <property type="match status" value="1"/>
</dbReference>
<feature type="domain" description="DNA2/NAM7 helicase-like C-terminal" evidence="2">
    <location>
        <begin position="1367"/>
        <end position="1564"/>
    </location>
</feature>
<dbReference type="PANTHER" id="PTHR10887">
    <property type="entry name" value="DNA2/NAM7 HELICASE FAMILY"/>
    <property type="match status" value="1"/>
</dbReference>
<reference evidence="4 5" key="1">
    <citation type="submission" date="2020-04" db="EMBL/GenBank/DDBJ databases">
        <title>Gordonia sp. nov. TBRC 11910.</title>
        <authorList>
            <person name="Suriyachadkun C."/>
        </authorList>
    </citation>
    <scope>NUCLEOTIDE SEQUENCE [LARGE SCALE GENOMIC DNA]</scope>
    <source>
        <strain evidence="4 5">TBRC 11910</strain>
    </source>
</reference>
<protein>
    <submittedName>
        <fullName evidence="4">DUF4011 domain-containing protein</fullName>
    </submittedName>
</protein>
<dbReference type="Pfam" id="PF13087">
    <property type="entry name" value="AAA_12"/>
    <property type="match status" value="1"/>
</dbReference>
<dbReference type="GO" id="GO:0004386">
    <property type="term" value="F:helicase activity"/>
    <property type="evidence" value="ECO:0007669"/>
    <property type="project" value="InterPro"/>
</dbReference>